<dbReference type="PANTHER" id="PTHR21143">
    <property type="entry name" value="INVERTEBRATE GUSTATORY RECEPTOR"/>
    <property type="match status" value="1"/>
</dbReference>
<keyword evidence="7 8" id="KW-0807">Transducer</keyword>
<keyword evidence="10" id="KW-1185">Reference proteome</keyword>
<dbReference type="GO" id="GO:0050909">
    <property type="term" value="P:sensory perception of taste"/>
    <property type="evidence" value="ECO:0007669"/>
    <property type="project" value="InterPro"/>
</dbReference>
<keyword evidence="5 8" id="KW-0472">Membrane</keyword>
<keyword evidence="6 8" id="KW-0675">Receptor</keyword>
<name>D2A4P2_TRICA</name>
<dbReference type="GO" id="GO:0005886">
    <property type="term" value="C:plasma membrane"/>
    <property type="evidence" value="ECO:0007669"/>
    <property type="project" value="UniProtKB-SubCell"/>
</dbReference>
<comment type="similarity">
    <text evidence="8">Belongs to the insect chemoreceptor superfamily. Gustatory receptor (GR) family.</text>
</comment>
<protein>
    <recommendedName>
        <fullName evidence="8">Gustatory receptor</fullName>
    </recommendedName>
</protein>
<evidence type="ECO:0000256" key="7">
    <source>
        <dbReference type="ARBA" id="ARBA00023224"/>
    </source>
</evidence>
<dbReference type="FunCoup" id="D2A4P2">
    <property type="interactions" value="91"/>
</dbReference>
<dbReference type="GO" id="GO:0008049">
    <property type="term" value="P:male courtship behavior"/>
    <property type="evidence" value="ECO:0000318"/>
    <property type="project" value="GO_Central"/>
</dbReference>
<dbReference type="GO" id="GO:0030424">
    <property type="term" value="C:axon"/>
    <property type="evidence" value="ECO:0000318"/>
    <property type="project" value="GO_Central"/>
</dbReference>
<dbReference type="InterPro" id="IPR013604">
    <property type="entry name" value="7TM_chemorcpt"/>
</dbReference>
<accession>D2A4P2</accession>
<comment type="function">
    <text evidence="8">Gustatory receptor which mediates acceptance or avoidance behavior, depending on its substrates.</text>
</comment>
<gene>
    <name evidence="9" type="primary">TcGr33</name>
    <name evidence="9" type="ORF">TcasGA2_TC030132</name>
</gene>
<feature type="transmembrane region" description="Helical" evidence="8">
    <location>
        <begin position="24"/>
        <end position="42"/>
    </location>
</feature>
<dbReference type="GO" id="GO:0007165">
    <property type="term" value="P:signal transduction"/>
    <property type="evidence" value="ECO:0007669"/>
    <property type="project" value="UniProtKB-KW"/>
</dbReference>
<organism evidence="9 10">
    <name type="scientific">Tribolium castaneum</name>
    <name type="common">Red flour beetle</name>
    <dbReference type="NCBI Taxonomy" id="7070"/>
    <lineage>
        <taxon>Eukaryota</taxon>
        <taxon>Metazoa</taxon>
        <taxon>Ecdysozoa</taxon>
        <taxon>Arthropoda</taxon>
        <taxon>Hexapoda</taxon>
        <taxon>Insecta</taxon>
        <taxon>Pterygota</taxon>
        <taxon>Neoptera</taxon>
        <taxon>Endopterygota</taxon>
        <taxon>Coleoptera</taxon>
        <taxon>Polyphaga</taxon>
        <taxon>Cucujiformia</taxon>
        <taxon>Tenebrionidae</taxon>
        <taxon>Tenebrionidae incertae sedis</taxon>
        <taxon>Tribolium</taxon>
    </lineage>
</organism>
<dbReference type="Pfam" id="PF08395">
    <property type="entry name" value="7tm_7"/>
    <property type="match status" value="1"/>
</dbReference>
<dbReference type="PANTHER" id="PTHR21143:SF104">
    <property type="entry name" value="GUSTATORY RECEPTOR 8A-RELATED"/>
    <property type="match status" value="1"/>
</dbReference>
<dbReference type="AlphaFoldDB" id="D2A4P2"/>
<evidence type="ECO:0000256" key="2">
    <source>
        <dbReference type="ARBA" id="ARBA00022475"/>
    </source>
</evidence>
<dbReference type="EMBL" id="KQ971344">
    <property type="protein sequence ID" value="EFA05763.1"/>
    <property type="molecule type" value="Genomic_DNA"/>
</dbReference>
<dbReference type="GO" id="GO:0007635">
    <property type="term" value="P:chemosensory behavior"/>
    <property type="evidence" value="ECO:0000318"/>
    <property type="project" value="GO_Central"/>
</dbReference>
<keyword evidence="4 8" id="KW-1133">Transmembrane helix</keyword>
<keyword evidence="2 8" id="KW-1003">Cell membrane</keyword>
<evidence type="ECO:0000313" key="10">
    <source>
        <dbReference type="Proteomes" id="UP000007266"/>
    </source>
</evidence>
<evidence type="ECO:0000256" key="6">
    <source>
        <dbReference type="ARBA" id="ARBA00023170"/>
    </source>
</evidence>
<feature type="transmembrane region" description="Helical" evidence="8">
    <location>
        <begin position="101"/>
        <end position="126"/>
    </location>
</feature>
<keyword evidence="3 8" id="KW-0812">Transmembrane</keyword>
<evidence type="ECO:0000313" key="9">
    <source>
        <dbReference type="EMBL" id="EFA05763.1"/>
    </source>
</evidence>
<sequence>MDVKTIKACLCLGKLFAIVPIQKFYPIFVFLVYTICEIYSLYQRRVIYVGFSAVQLVLKIVVDVSLYFHTFHVLIIVMSFKRDKWAKLFKILTKLESQSQLSRRFFCLVVGVHILFFINTSVNISTWIGLIGDYFLKCYLVEFLEIYPLFVYVISSSVILKILVEKYKHQNRLLTDFSNYKTVKTNLFLLNQVVQIFNEIFGWTILVTIFFCVARTLMYFDIFSKDSFSKNFNIRQGSIYFVTNLTSGLLFWTLLLYVIYLCDLVAKEFDQILNLAYKIETWSVIFDNNLRKNQEIMKEILNHRPNFTAARFFTINRSTIFTICNSLTSFLIIIIQFKIN</sequence>
<comment type="subcellular location">
    <subcellularLocation>
        <location evidence="1 8">Cell membrane</location>
        <topology evidence="1 8">Multi-pass membrane protein</topology>
    </subcellularLocation>
</comment>
<feature type="transmembrane region" description="Helical" evidence="8">
    <location>
        <begin position="320"/>
        <end position="339"/>
    </location>
</feature>
<dbReference type="HOGENOM" id="CLU_060014_0_0_1"/>
<dbReference type="PhylomeDB" id="D2A4P2"/>
<reference evidence="9 10" key="1">
    <citation type="journal article" date="2008" name="Nature">
        <title>The genome of the model beetle and pest Tribolium castaneum.</title>
        <authorList>
            <consortium name="Tribolium Genome Sequencing Consortium"/>
            <person name="Richards S."/>
            <person name="Gibbs R.A."/>
            <person name="Weinstock G.M."/>
            <person name="Brown S.J."/>
            <person name="Denell R."/>
            <person name="Beeman R.W."/>
            <person name="Gibbs R."/>
            <person name="Beeman R.W."/>
            <person name="Brown S.J."/>
            <person name="Bucher G."/>
            <person name="Friedrich M."/>
            <person name="Grimmelikhuijzen C.J."/>
            <person name="Klingler M."/>
            <person name="Lorenzen M."/>
            <person name="Richards S."/>
            <person name="Roth S."/>
            <person name="Schroder R."/>
            <person name="Tautz D."/>
            <person name="Zdobnov E.M."/>
            <person name="Muzny D."/>
            <person name="Gibbs R.A."/>
            <person name="Weinstock G.M."/>
            <person name="Attaway T."/>
            <person name="Bell S."/>
            <person name="Buhay C.J."/>
            <person name="Chandrabose M.N."/>
            <person name="Chavez D."/>
            <person name="Clerk-Blankenburg K.P."/>
            <person name="Cree A."/>
            <person name="Dao M."/>
            <person name="Davis C."/>
            <person name="Chacko J."/>
            <person name="Dinh H."/>
            <person name="Dugan-Rocha S."/>
            <person name="Fowler G."/>
            <person name="Garner T.T."/>
            <person name="Garnes J."/>
            <person name="Gnirke A."/>
            <person name="Hawes A."/>
            <person name="Hernandez J."/>
            <person name="Hines S."/>
            <person name="Holder M."/>
            <person name="Hume J."/>
            <person name="Jhangiani S.N."/>
            <person name="Joshi V."/>
            <person name="Khan Z.M."/>
            <person name="Jackson L."/>
            <person name="Kovar C."/>
            <person name="Kowis A."/>
            <person name="Lee S."/>
            <person name="Lewis L.R."/>
            <person name="Margolis J."/>
            <person name="Morgan M."/>
            <person name="Nazareth L.V."/>
            <person name="Nguyen N."/>
            <person name="Okwuonu G."/>
            <person name="Parker D."/>
            <person name="Richards S."/>
            <person name="Ruiz S.J."/>
            <person name="Santibanez J."/>
            <person name="Savard J."/>
            <person name="Scherer S.E."/>
            <person name="Schneider B."/>
            <person name="Sodergren E."/>
            <person name="Tautz D."/>
            <person name="Vattahil S."/>
            <person name="Villasana D."/>
            <person name="White C.S."/>
            <person name="Wright R."/>
            <person name="Park Y."/>
            <person name="Beeman R.W."/>
            <person name="Lord J."/>
            <person name="Oppert B."/>
            <person name="Lorenzen M."/>
            <person name="Brown S."/>
            <person name="Wang L."/>
            <person name="Savard J."/>
            <person name="Tautz D."/>
            <person name="Richards S."/>
            <person name="Weinstock G."/>
            <person name="Gibbs R.A."/>
            <person name="Liu Y."/>
            <person name="Worley K."/>
            <person name="Weinstock G."/>
            <person name="Elsik C.G."/>
            <person name="Reese J.T."/>
            <person name="Elhaik E."/>
            <person name="Landan G."/>
            <person name="Graur D."/>
            <person name="Arensburger P."/>
            <person name="Atkinson P."/>
            <person name="Beeman R.W."/>
            <person name="Beidler J."/>
            <person name="Brown S.J."/>
            <person name="Demuth J.P."/>
            <person name="Drury D.W."/>
            <person name="Du Y.Z."/>
            <person name="Fujiwara H."/>
            <person name="Lorenzen M."/>
            <person name="Maselli V."/>
            <person name="Osanai M."/>
            <person name="Park Y."/>
            <person name="Robertson H.M."/>
            <person name="Tu Z."/>
            <person name="Wang J.J."/>
            <person name="Wang S."/>
            <person name="Richards S."/>
            <person name="Song H."/>
            <person name="Zhang L."/>
            <person name="Sodergren E."/>
            <person name="Werner D."/>
            <person name="Stanke M."/>
            <person name="Morgenstern B."/>
            <person name="Solovyev V."/>
            <person name="Kosarev P."/>
            <person name="Brown G."/>
            <person name="Chen H.C."/>
            <person name="Ermolaeva O."/>
            <person name="Hlavina W."/>
            <person name="Kapustin Y."/>
            <person name="Kiryutin B."/>
            <person name="Kitts P."/>
            <person name="Maglott D."/>
            <person name="Pruitt K."/>
            <person name="Sapojnikov V."/>
            <person name="Souvorov A."/>
            <person name="Mackey A.J."/>
            <person name="Waterhouse R.M."/>
            <person name="Wyder S."/>
            <person name="Zdobnov E.M."/>
            <person name="Zdobnov E.M."/>
            <person name="Wyder S."/>
            <person name="Kriventseva E.V."/>
            <person name="Kadowaki T."/>
            <person name="Bork P."/>
            <person name="Aranda M."/>
            <person name="Bao R."/>
            <person name="Beermann A."/>
            <person name="Berns N."/>
            <person name="Bolognesi R."/>
            <person name="Bonneton F."/>
            <person name="Bopp D."/>
            <person name="Brown S.J."/>
            <person name="Bucher G."/>
            <person name="Butts T."/>
            <person name="Chaumot A."/>
            <person name="Denell R.E."/>
            <person name="Ferrier D.E."/>
            <person name="Friedrich M."/>
            <person name="Gordon C.M."/>
            <person name="Jindra M."/>
            <person name="Klingler M."/>
            <person name="Lan Q."/>
            <person name="Lattorff H.M."/>
            <person name="Laudet V."/>
            <person name="von Levetsow C."/>
            <person name="Liu Z."/>
            <person name="Lutz R."/>
            <person name="Lynch J.A."/>
            <person name="da Fonseca R.N."/>
            <person name="Posnien N."/>
            <person name="Reuter R."/>
            <person name="Roth S."/>
            <person name="Savard J."/>
            <person name="Schinko J.B."/>
            <person name="Schmitt C."/>
            <person name="Schoppmeier M."/>
            <person name="Schroder R."/>
            <person name="Shippy T.D."/>
            <person name="Simonnet F."/>
            <person name="Marques-Souza H."/>
            <person name="Tautz D."/>
            <person name="Tomoyasu Y."/>
            <person name="Trauner J."/>
            <person name="Van der Zee M."/>
            <person name="Vervoort M."/>
            <person name="Wittkopp N."/>
            <person name="Wimmer E.A."/>
            <person name="Yang X."/>
            <person name="Jones A.K."/>
            <person name="Sattelle D.B."/>
            <person name="Ebert P.R."/>
            <person name="Nelson D."/>
            <person name="Scott J.G."/>
            <person name="Beeman R.W."/>
            <person name="Muthukrishnan S."/>
            <person name="Kramer K.J."/>
            <person name="Arakane Y."/>
            <person name="Beeman R.W."/>
            <person name="Zhu Q."/>
            <person name="Hogenkamp D."/>
            <person name="Dixit R."/>
            <person name="Oppert B."/>
            <person name="Jiang H."/>
            <person name="Zou Z."/>
            <person name="Marshall J."/>
            <person name="Elpidina E."/>
            <person name="Vinokurov K."/>
            <person name="Oppert C."/>
            <person name="Zou Z."/>
            <person name="Evans J."/>
            <person name="Lu Z."/>
            <person name="Zhao P."/>
            <person name="Sumathipala N."/>
            <person name="Altincicek B."/>
            <person name="Vilcinskas A."/>
            <person name="Williams M."/>
            <person name="Hultmark D."/>
            <person name="Hetru C."/>
            <person name="Jiang H."/>
            <person name="Grimmelikhuijzen C.J."/>
            <person name="Hauser F."/>
            <person name="Cazzamali G."/>
            <person name="Williamson M."/>
            <person name="Park Y."/>
            <person name="Li B."/>
            <person name="Tanaka Y."/>
            <person name="Predel R."/>
            <person name="Neupert S."/>
            <person name="Schachtner J."/>
            <person name="Verleyen P."/>
            <person name="Raible F."/>
            <person name="Bork P."/>
            <person name="Friedrich M."/>
            <person name="Walden K.K."/>
            <person name="Robertson H.M."/>
            <person name="Angeli S."/>
            <person name="Foret S."/>
            <person name="Bucher G."/>
            <person name="Schuetz S."/>
            <person name="Maleszka R."/>
            <person name="Wimmer E.A."/>
            <person name="Beeman R.W."/>
            <person name="Lorenzen M."/>
            <person name="Tomoyasu Y."/>
            <person name="Miller S.C."/>
            <person name="Grossmann D."/>
            <person name="Bucher G."/>
        </authorList>
    </citation>
    <scope>NUCLEOTIDE SEQUENCE [LARGE SCALE GENOMIC DNA]</scope>
    <source>
        <strain evidence="9 10">Georgia GA2</strain>
    </source>
</reference>
<evidence type="ECO:0000256" key="1">
    <source>
        <dbReference type="ARBA" id="ARBA00004651"/>
    </source>
</evidence>
<evidence type="ECO:0000256" key="5">
    <source>
        <dbReference type="ARBA" id="ARBA00023136"/>
    </source>
</evidence>
<reference evidence="9 10" key="2">
    <citation type="journal article" date="2010" name="Nucleic Acids Res.">
        <title>BeetleBase in 2010: revisions to provide comprehensive genomic information for Tribolium castaneum.</title>
        <authorList>
            <person name="Kim H.S."/>
            <person name="Murphy T."/>
            <person name="Xia J."/>
            <person name="Caragea D."/>
            <person name="Park Y."/>
            <person name="Beeman R.W."/>
            <person name="Lorenzen M.D."/>
            <person name="Butcher S."/>
            <person name="Manak J.R."/>
            <person name="Brown S.J."/>
        </authorList>
    </citation>
    <scope>GENOME REANNOTATION</scope>
    <source>
        <strain evidence="9 10">Georgia GA2</strain>
    </source>
</reference>
<evidence type="ECO:0000256" key="3">
    <source>
        <dbReference type="ARBA" id="ARBA00022692"/>
    </source>
</evidence>
<feature type="transmembrane region" description="Helical" evidence="8">
    <location>
        <begin position="240"/>
        <end position="262"/>
    </location>
</feature>
<dbReference type="GO" id="GO:0043025">
    <property type="term" value="C:neuronal cell body"/>
    <property type="evidence" value="ECO:0000318"/>
    <property type="project" value="GO_Central"/>
</dbReference>
<feature type="transmembrane region" description="Helical" evidence="8">
    <location>
        <begin position="54"/>
        <end position="80"/>
    </location>
</feature>
<evidence type="ECO:0000256" key="8">
    <source>
        <dbReference type="RuleBase" id="RU363108"/>
    </source>
</evidence>
<dbReference type="GO" id="GO:0030425">
    <property type="term" value="C:dendrite"/>
    <property type="evidence" value="ECO:0000318"/>
    <property type="project" value="GO_Central"/>
</dbReference>
<evidence type="ECO:0000256" key="4">
    <source>
        <dbReference type="ARBA" id="ARBA00022989"/>
    </source>
</evidence>
<proteinExistence type="inferred from homology"/>
<feature type="transmembrane region" description="Helical" evidence="8">
    <location>
        <begin position="200"/>
        <end position="220"/>
    </location>
</feature>
<feature type="transmembrane region" description="Helical" evidence="8">
    <location>
        <begin position="146"/>
        <end position="164"/>
    </location>
</feature>
<dbReference type="Proteomes" id="UP000007266">
    <property type="component" value="Linkage group 6"/>
</dbReference>
<dbReference type="InParanoid" id="D2A4P2"/>